<feature type="compositionally biased region" description="Polar residues" evidence="1">
    <location>
        <begin position="14"/>
        <end position="39"/>
    </location>
</feature>
<sequence length="164" mass="17612">MTAPEACTFDLGSPTKSQPESPAPTSSPSFEFSNNMTGTSESFPPPVSHVVSLPHFPSAESRYSNSSTAPPSDSNKSMTTLVVSSDNKMSDYQPADQMRPGPRIEYDSETRDKQLNMLTSNNAATEAELTKDQAICHPYPSAEALAATAMAACSIERMAWKSVL</sequence>
<feature type="region of interest" description="Disordered" evidence="1">
    <location>
        <begin position="1"/>
        <end position="81"/>
    </location>
</feature>
<dbReference type="AlphaFoldDB" id="A0A3S5BY54"/>
<evidence type="ECO:0000256" key="1">
    <source>
        <dbReference type="SAM" id="MobiDB-lite"/>
    </source>
</evidence>
<dbReference type="EMBL" id="CAAALY010065637">
    <property type="protein sequence ID" value="VEL24064.1"/>
    <property type="molecule type" value="Genomic_DNA"/>
</dbReference>
<proteinExistence type="predicted"/>
<keyword evidence="3" id="KW-1185">Reference proteome</keyword>
<protein>
    <submittedName>
        <fullName evidence="2">Uncharacterized protein</fullName>
    </submittedName>
</protein>
<reference evidence="2" key="1">
    <citation type="submission" date="2018-11" db="EMBL/GenBank/DDBJ databases">
        <authorList>
            <consortium name="Pathogen Informatics"/>
        </authorList>
    </citation>
    <scope>NUCLEOTIDE SEQUENCE</scope>
</reference>
<accession>A0A3S5BY54</accession>
<evidence type="ECO:0000313" key="2">
    <source>
        <dbReference type="EMBL" id="VEL24064.1"/>
    </source>
</evidence>
<dbReference type="Proteomes" id="UP000784294">
    <property type="component" value="Unassembled WGS sequence"/>
</dbReference>
<name>A0A3S5BY54_9PLAT</name>
<organism evidence="2 3">
    <name type="scientific">Protopolystoma xenopodis</name>
    <dbReference type="NCBI Taxonomy" id="117903"/>
    <lineage>
        <taxon>Eukaryota</taxon>
        <taxon>Metazoa</taxon>
        <taxon>Spiralia</taxon>
        <taxon>Lophotrochozoa</taxon>
        <taxon>Platyhelminthes</taxon>
        <taxon>Monogenea</taxon>
        <taxon>Polyopisthocotylea</taxon>
        <taxon>Polystomatidea</taxon>
        <taxon>Polystomatidae</taxon>
        <taxon>Protopolystoma</taxon>
    </lineage>
</organism>
<evidence type="ECO:0000313" key="3">
    <source>
        <dbReference type="Proteomes" id="UP000784294"/>
    </source>
</evidence>
<feature type="compositionally biased region" description="Low complexity" evidence="1">
    <location>
        <begin position="48"/>
        <end position="58"/>
    </location>
</feature>
<comment type="caution">
    <text evidence="2">The sequence shown here is derived from an EMBL/GenBank/DDBJ whole genome shotgun (WGS) entry which is preliminary data.</text>
</comment>
<gene>
    <name evidence="2" type="ORF">PXEA_LOCUS17504</name>
</gene>
<feature type="compositionally biased region" description="Polar residues" evidence="1">
    <location>
        <begin position="61"/>
        <end position="81"/>
    </location>
</feature>